<feature type="domain" description="Large polyvalent protein associated" evidence="2">
    <location>
        <begin position="217"/>
        <end position="264"/>
    </location>
</feature>
<sequence>MSPLQYATMQELLGRIPDFARKVGMPADMLKNIQFEFADLTGLAVDQENSSKKAHEKTSGKDFTVTDILGAIQFNGLNAVVQLSNKLEHLDQLEGAVYHELYHAMEKWMQIPADTMLKMLQHTPNFEDRAIKFSEYMVANKFEKGTPSWLRAHWLQLRRFLQLVSNFLRGKGFFRPEDMYGRFITGAFLPRLALPAPAFLTDPALVSSSETAFMLLGKKSLTRDKKRLAYAAGLYRNNVDMKKIRLETGWFLGPDKMWRYEMNDIPLKIDRETLKKLQADFVQGLTRGVQPLPISLEDIIEHDELLHAYPELRKAGFALTASYSSYNEETGFLQLNYTASENLAKAREDMIHELQHAVQGIEGFARGGNVKEFINLNEFFETQLRIVRNYIMDNSPKHEWNLYLRGEKKDRKWRVNNVITGKFVNESKIPAKMQKMVDSITEAYTKIQALSATPEGEDKLTSTGQYMRLLGEAEARDSSTRASFDDLSRAAIEPYWTQGIPNDEFIIRFKSGTGSVLSTDTTIDTSEEVLFSVARNIQRSDTKERGLLAPLKKLYVDKIGTPLWDYFAEDLPIRLSKRSTLINRIAKGLVLDFGKDEGFIEERDNTNARITHLTEKAKRMSEELNKLTSAEQVRASQIIQGSVTVQSEKYKAAIEASKAFQRLYGELSKLGILGPDNRFRKLTRKEVATKMKEIGQYDKILEELERSLTPQVYTSRTVNAATEEIVEELVMAEEVVVLGEAQATVTRITEANEKRVKEALTSRGFAKGESNLMIQHIKDSVMFLENSTGPIAQIKSIVSKTIRSTLSETITKEFKYDSRTMREARASIRKRIRTNMDARNALMERVQTHWKESGKSYLRRAYAKIEEEKRFKKSLMSWIFRRNRLTNKGYSKQRKNLTAEYRKSLGEIRQAPFLVMKGLSEESHDAEMMRLFTVIASNPKWAVERKDLDREGVHKGWKPLSGSVKLGPLANMFVDEFIWDDLNEAVRERSDFIRQWDKILSLWKLGKVPFNPATQIRNIITNFGLADFGNLNPHRLDIYIEAAIDFWNKKGYWKEAMTTTLLGDEWAGAEVFKFLDDVSRLEKGGTMLTKGTKALMKILDKPSETYQGIEQFFKLAVFISERKAGRSIKQSATHAEKFLFNYTKIPPWIRAAKRWYAPFITFSYKAMPRVAETAIKRPWKMAKYLIILSAIEAITRRLYGESEEEEKREKAVLPDYMRKTVLPGPLKHIVPGLLSHIRVPYRDQYGRSKYWDLSYILPWGDVAEQWGQSQIPFRPFLPSHPVFSVFDIAYNEVMFNGRELTIQDVDEGSDYWKKIGTQLWLQAAPALLSHSYTRFTRALYGEVDYMGRERSMTEAVFDVFFGIKMRSIDYTESRGRHLRKLTRAIANIKQEFKRDYQKLILNPSSNTEKQQRRYEDLFKRLNRKLERITDKILEVDNPK</sequence>
<organism evidence="3">
    <name type="scientific">marine sediment metagenome</name>
    <dbReference type="NCBI Taxonomy" id="412755"/>
    <lineage>
        <taxon>unclassified sequences</taxon>
        <taxon>metagenomes</taxon>
        <taxon>ecological metagenomes</taxon>
    </lineage>
</organism>
<evidence type="ECO:0000259" key="2">
    <source>
        <dbReference type="Pfam" id="PF18838"/>
    </source>
</evidence>
<evidence type="ECO:0000313" key="3">
    <source>
        <dbReference type="EMBL" id="KKM99852.1"/>
    </source>
</evidence>
<gene>
    <name evidence="3" type="ORF">LCGC14_1143690</name>
</gene>
<dbReference type="EMBL" id="LAZR01005450">
    <property type="protein sequence ID" value="KKM99852.1"/>
    <property type="molecule type" value="Genomic_DNA"/>
</dbReference>
<name>A0A0F9Q3A2_9ZZZZ</name>
<dbReference type="InterPro" id="IPR040696">
    <property type="entry name" value="LPD23"/>
</dbReference>
<proteinExistence type="predicted"/>
<protein>
    <recommendedName>
        <fullName evidence="2">Large polyvalent protein associated domain-containing protein</fullName>
    </recommendedName>
</protein>
<dbReference type="Pfam" id="PF18838">
    <property type="entry name" value="LPD23"/>
    <property type="match status" value="1"/>
</dbReference>
<comment type="caution">
    <text evidence="3">The sequence shown here is derived from an EMBL/GenBank/DDBJ whole genome shotgun (WGS) entry which is preliminary data.</text>
</comment>
<accession>A0A0F9Q3A2</accession>
<feature type="coiled-coil region" evidence="1">
    <location>
        <begin position="603"/>
        <end position="630"/>
    </location>
</feature>
<evidence type="ECO:0000256" key="1">
    <source>
        <dbReference type="SAM" id="Coils"/>
    </source>
</evidence>
<reference evidence="3" key="1">
    <citation type="journal article" date="2015" name="Nature">
        <title>Complex archaea that bridge the gap between prokaryotes and eukaryotes.</title>
        <authorList>
            <person name="Spang A."/>
            <person name="Saw J.H."/>
            <person name="Jorgensen S.L."/>
            <person name="Zaremba-Niedzwiedzka K."/>
            <person name="Martijn J."/>
            <person name="Lind A.E."/>
            <person name="van Eijk R."/>
            <person name="Schleper C."/>
            <person name="Guy L."/>
            <person name="Ettema T.J."/>
        </authorList>
    </citation>
    <scope>NUCLEOTIDE SEQUENCE</scope>
</reference>
<keyword evidence="1" id="KW-0175">Coiled coil</keyword>